<dbReference type="Pfam" id="PF02567">
    <property type="entry name" value="PhzC-PhzF"/>
    <property type="match status" value="1"/>
</dbReference>
<dbReference type="PANTHER" id="PTHR13774:SF32">
    <property type="entry name" value="ANTISENSE-ENHANCING SEQUENCE 1"/>
    <property type="match status" value="1"/>
</dbReference>
<dbReference type="InterPro" id="IPR003719">
    <property type="entry name" value="Phenazine_PhzF-like"/>
</dbReference>
<dbReference type="RefSeq" id="WP_184705680.1">
    <property type="nucleotide sequence ID" value="NZ_JACHKZ010000003.1"/>
</dbReference>
<proteinExistence type="inferred from homology"/>
<sequence>MRTRAFMQVDVFSETAYRGNPLAVVLNGEGLSDETMQAFARWTNLSETTFLLPPTQAGADYRVRIFTPGGELPFAGHPTLGSCYAWLAAGGKPRKPGTVVQECAKGLVPLRMNPQTDATDADAGGQLAFAAPSLERSSISDAEFMSLLQAAGLRADQVVARQKLNNGPLFWALLVDEPDTVFALQPDVTALHALGAELAVAARYPQAGRALIGRASREARAFSSSAPANPATAADPDLEVRVWFDTGTTMSEDPITGSLNASLAQWLLADGHIEAPYTASQGINMDRAGQVFITQDGGGQVWVGGQVTACISGTVQL</sequence>
<dbReference type="Proteomes" id="UP000562492">
    <property type="component" value="Unassembled WGS sequence"/>
</dbReference>
<dbReference type="PIRSF" id="PIRSF016184">
    <property type="entry name" value="PhzC_PhzF"/>
    <property type="match status" value="1"/>
</dbReference>
<comment type="similarity">
    <text evidence="1">Belongs to the PhzF family.</text>
</comment>
<dbReference type="SUPFAM" id="SSF54506">
    <property type="entry name" value="Diaminopimelate epimerase-like"/>
    <property type="match status" value="1"/>
</dbReference>
<evidence type="ECO:0000313" key="3">
    <source>
        <dbReference type="Proteomes" id="UP000562492"/>
    </source>
</evidence>
<comment type="caution">
    <text evidence="2">The sequence shown here is derived from an EMBL/GenBank/DDBJ whole genome shotgun (WGS) entry which is preliminary data.</text>
</comment>
<dbReference type="NCBIfam" id="TIGR00654">
    <property type="entry name" value="PhzF_family"/>
    <property type="match status" value="1"/>
</dbReference>
<dbReference type="Gene3D" id="3.10.310.10">
    <property type="entry name" value="Diaminopimelate Epimerase, Chain A, domain 1"/>
    <property type="match status" value="2"/>
</dbReference>
<name>A0ABR6RCF7_9BURK</name>
<evidence type="ECO:0000313" key="2">
    <source>
        <dbReference type="EMBL" id="MBB6576837.1"/>
    </source>
</evidence>
<gene>
    <name evidence="2" type="ORF">HNP33_000885</name>
</gene>
<reference evidence="2 3" key="1">
    <citation type="submission" date="2020-08" db="EMBL/GenBank/DDBJ databases">
        <title>Functional genomics of gut bacteria from endangered species of beetles.</title>
        <authorList>
            <person name="Carlos-Shanley C."/>
        </authorList>
    </citation>
    <scope>NUCLEOTIDE SEQUENCE [LARGE SCALE GENOMIC DNA]</scope>
    <source>
        <strain evidence="2 3">S00124</strain>
    </source>
</reference>
<organism evidence="2 3">
    <name type="scientific">Comamonas odontotermitis</name>
    <dbReference type="NCBI Taxonomy" id="379895"/>
    <lineage>
        <taxon>Bacteria</taxon>
        <taxon>Pseudomonadati</taxon>
        <taxon>Pseudomonadota</taxon>
        <taxon>Betaproteobacteria</taxon>
        <taxon>Burkholderiales</taxon>
        <taxon>Comamonadaceae</taxon>
        <taxon>Comamonas</taxon>
    </lineage>
</organism>
<protein>
    <submittedName>
        <fullName evidence="2">PhzF family phenazine biosynthesis protein</fullName>
    </submittedName>
</protein>
<evidence type="ECO:0000256" key="1">
    <source>
        <dbReference type="ARBA" id="ARBA00008270"/>
    </source>
</evidence>
<dbReference type="PANTHER" id="PTHR13774">
    <property type="entry name" value="PHENAZINE BIOSYNTHESIS PROTEIN"/>
    <property type="match status" value="1"/>
</dbReference>
<accession>A0ABR6RCF7</accession>
<keyword evidence="3" id="KW-1185">Reference proteome</keyword>
<dbReference type="EMBL" id="JACHKZ010000003">
    <property type="protein sequence ID" value="MBB6576837.1"/>
    <property type="molecule type" value="Genomic_DNA"/>
</dbReference>